<organism evidence="2">
    <name type="scientific">Ribes americanum virus A</name>
    <dbReference type="NCBI Taxonomy" id="1569057"/>
    <lineage>
        <taxon>Viruses</taxon>
        <taxon>Riboviria</taxon>
        <taxon>Orthornavirae</taxon>
        <taxon>Kitrinoviricota</taxon>
        <taxon>Alsuviricetes</taxon>
        <taxon>Tymovirales</taxon>
        <taxon>Betaflexiviridae</taxon>
        <taxon>Trivirinae</taxon>
        <taxon>Ravavirus</taxon>
        <taxon>Ravavirus alpharibis</taxon>
    </lineage>
</organism>
<dbReference type="KEGG" id="vg:41700330"/>
<reference evidence="2" key="1">
    <citation type="submission" date="2017-05" db="EMBL/GenBank/DDBJ databases">
        <title>A Virus in American Blackcurrant (Ribes americanum) with Distinct Genome Features Reshapes Classification in the Tymovirales.</title>
        <authorList>
            <person name="Thekke-Veetil T."/>
            <person name="Ho T."/>
            <person name="Postman J.D."/>
            <person name="Martin R.R."/>
            <person name="Tzanetakis I.E."/>
        </authorList>
    </citation>
    <scope>NUCLEOTIDE SEQUENCE [LARGE SCALE GENOMIC DNA]</scope>
    <source>
        <strain evidence="2">Oregon</strain>
    </source>
</reference>
<protein>
    <submittedName>
        <fullName evidence="2">Triple gene block 1-like protein</fullName>
    </submittedName>
</protein>
<accession>A0A345F6V3</accession>
<evidence type="ECO:0000313" key="3">
    <source>
        <dbReference type="Proteomes" id="UP000290750"/>
    </source>
</evidence>
<name>A0A345F6V3_9VIRU</name>
<sequence length="159" mass="17985">MYGYNNGIRKTSDRFSKGSVSKDKYGQRYNCGTDRLPFLVMADVSKLKIDFENATENMLFQIVSLLLHFCVLQNIGQRKAKRGKIKKKKAAYNEYRRNKDGASSSYQGGGGLARTRDSQENERQVDAARDKRAEFYSDSSSTEGDGDGSGQTRNERHFV</sequence>
<dbReference type="Proteomes" id="UP000290750">
    <property type="component" value="Segment"/>
</dbReference>
<evidence type="ECO:0000313" key="2">
    <source>
        <dbReference type="EMBL" id="AXG24094.1"/>
    </source>
</evidence>
<keyword evidence="3" id="KW-1185">Reference proteome</keyword>
<feature type="compositionally biased region" description="Basic residues" evidence="1">
    <location>
        <begin position="78"/>
        <end position="90"/>
    </location>
</feature>
<dbReference type="RefSeq" id="YP_009553499.1">
    <property type="nucleotide sequence ID" value="NC_040797.1"/>
</dbReference>
<dbReference type="EMBL" id="MF166685">
    <property type="protein sequence ID" value="AXG24094.1"/>
    <property type="molecule type" value="Genomic_RNA"/>
</dbReference>
<dbReference type="GeneID" id="41700330"/>
<feature type="compositionally biased region" description="Basic and acidic residues" evidence="1">
    <location>
        <begin position="114"/>
        <end position="135"/>
    </location>
</feature>
<evidence type="ECO:0000256" key="1">
    <source>
        <dbReference type="SAM" id="MobiDB-lite"/>
    </source>
</evidence>
<feature type="region of interest" description="Disordered" evidence="1">
    <location>
        <begin position="78"/>
        <end position="159"/>
    </location>
</feature>
<proteinExistence type="predicted"/>